<comment type="caution">
    <text evidence="1">The sequence shown here is derived from an EMBL/GenBank/DDBJ whole genome shotgun (WGS) entry which is preliminary data.</text>
</comment>
<sequence>MPEENSQSVTTRKLVGLGLTLERVRVTRMMYFLYPDSHKDPVDIFEQWVRDKGIRNYLIITPSDFPDRIGLVLTLFPVELYQRQQTRSVWSMEKEFADQYVVLLEDYYFYEYLGRDSKRWFYTMAFAEEDLYHSRVFNTSRYPAEPYPPTDSWTMH</sequence>
<protein>
    <submittedName>
        <fullName evidence="1">Uncharacterized protein</fullName>
    </submittedName>
</protein>
<dbReference type="Proteomes" id="UP001150925">
    <property type="component" value="Unassembled WGS sequence"/>
</dbReference>
<organism evidence="1 2">
    <name type="scientific">Dispira parvispora</name>
    <dbReference type="NCBI Taxonomy" id="1520584"/>
    <lineage>
        <taxon>Eukaryota</taxon>
        <taxon>Fungi</taxon>
        <taxon>Fungi incertae sedis</taxon>
        <taxon>Zoopagomycota</taxon>
        <taxon>Kickxellomycotina</taxon>
        <taxon>Dimargaritomycetes</taxon>
        <taxon>Dimargaritales</taxon>
        <taxon>Dimargaritaceae</taxon>
        <taxon>Dispira</taxon>
    </lineage>
</organism>
<dbReference type="EMBL" id="JANBPY010001100">
    <property type="protein sequence ID" value="KAJ1961622.1"/>
    <property type="molecule type" value="Genomic_DNA"/>
</dbReference>
<keyword evidence="2" id="KW-1185">Reference proteome</keyword>
<proteinExistence type="predicted"/>
<dbReference type="AlphaFoldDB" id="A0A9W8E677"/>
<evidence type="ECO:0000313" key="2">
    <source>
        <dbReference type="Proteomes" id="UP001150925"/>
    </source>
</evidence>
<gene>
    <name evidence="1" type="ORF">IWQ62_003802</name>
</gene>
<reference evidence="1" key="1">
    <citation type="submission" date="2022-07" db="EMBL/GenBank/DDBJ databases">
        <title>Phylogenomic reconstructions and comparative analyses of Kickxellomycotina fungi.</title>
        <authorList>
            <person name="Reynolds N.K."/>
            <person name="Stajich J.E."/>
            <person name="Barry K."/>
            <person name="Grigoriev I.V."/>
            <person name="Crous P."/>
            <person name="Smith M.E."/>
        </authorList>
    </citation>
    <scope>NUCLEOTIDE SEQUENCE</scope>
    <source>
        <strain evidence="1">RSA 1196</strain>
    </source>
</reference>
<name>A0A9W8E677_9FUNG</name>
<accession>A0A9W8E677</accession>
<evidence type="ECO:0000313" key="1">
    <source>
        <dbReference type="EMBL" id="KAJ1961622.1"/>
    </source>
</evidence>